<proteinExistence type="predicted"/>
<comment type="caution">
    <text evidence="1">The sequence shown here is derived from an EMBL/GenBank/DDBJ whole genome shotgun (WGS) entry which is preliminary data.</text>
</comment>
<name>A0ABQ0BKL6_9FIRM</name>
<accession>A0ABQ0BKL6</accession>
<sequence length="53" mass="6088">MEMYAAKTRIKDFKAIREIKRSEQSRAETFRKAVEKESCNDIQGPVIAKGLSK</sequence>
<organism evidence="1 2">
    <name type="scientific">Blautia hominis</name>
    <dbReference type="NCBI Taxonomy" id="2025493"/>
    <lineage>
        <taxon>Bacteria</taxon>
        <taxon>Bacillati</taxon>
        <taxon>Bacillota</taxon>
        <taxon>Clostridia</taxon>
        <taxon>Lachnospirales</taxon>
        <taxon>Lachnospiraceae</taxon>
        <taxon>Blautia</taxon>
    </lineage>
</organism>
<dbReference type="EMBL" id="BAABYW010000003">
    <property type="protein sequence ID" value="GAA6412004.1"/>
    <property type="molecule type" value="Genomic_DNA"/>
</dbReference>
<reference evidence="1 2" key="1">
    <citation type="submission" date="2024-04" db="EMBL/GenBank/DDBJ databases">
        <title>Defined microbial consortia suppress multidrug-resistant proinflammatory Enterobacteriaceae via ecological control.</title>
        <authorList>
            <person name="Furuichi M."/>
            <person name="Kawaguchi T."/>
            <person name="Pust M."/>
            <person name="Yasuma K."/>
            <person name="Plichta D."/>
            <person name="Hasegawa N."/>
            <person name="Ohya T."/>
            <person name="Bhattarai S."/>
            <person name="Sasajima S."/>
            <person name="Aoto Y."/>
            <person name="Tuganbaev T."/>
            <person name="Yaginuma M."/>
            <person name="Ueda M."/>
            <person name="Okahashi N."/>
            <person name="Amafuji K."/>
            <person name="Kiridooshi Y."/>
            <person name="Sugita K."/>
            <person name="Strazar M."/>
            <person name="Skelly A."/>
            <person name="Suda W."/>
            <person name="Hattori M."/>
            <person name="Nakamoto N."/>
            <person name="Caballero S."/>
            <person name="Norman J."/>
            <person name="Olle B."/>
            <person name="Tanoue T."/>
            <person name="Arita M."/>
            <person name="Bucci V."/>
            <person name="Atarashi K."/>
            <person name="Xavier R."/>
            <person name="Honda K."/>
        </authorList>
    </citation>
    <scope>NUCLEOTIDE SEQUENCE [LARGE SCALE GENOMIC DNA]</scope>
    <source>
        <strain evidence="2">k04-0078-D8-1</strain>
    </source>
</reference>
<gene>
    <name evidence="1" type="ORF">K040078D81_61210</name>
</gene>
<protein>
    <submittedName>
        <fullName evidence="1">Uncharacterized protein</fullName>
    </submittedName>
</protein>
<keyword evidence="2" id="KW-1185">Reference proteome</keyword>
<evidence type="ECO:0000313" key="1">
    <source>
        <dbReference type="EMBL" id="GAA6412004.1"/>
    </source>
</evidence>
<evidence type="ECO:0000313" key="2">
    <source>
        <dbReference type="Proteomes" id="UP001600943"/>
    </source>
</evidence>
<dbReference type="Proteomes" id="UP001600943">
    <property type="component" value="Unassembled WGS sequence"/>
</dbReference>